<dbReference type="SUPFAM" id="SSF47459">
    <property type="entry name" value="HLH, helix-loop-helix DNA-binding domain"/>
    <property type="match status" value="1"/>
</dbReference>
<evidence type="ECO:0000256" key="3">
    <source>
        <dbReference type="ARBA" id="ARBA00022782"/>
    </source>
</evidence>
<dbReference type="GO" id="GO:0045944">
    <property type="term" value="P:positive regulation of transcription by RNA polymerase II"/>
    <property type="evidence" value="ECO:0007669"/>
    <property type="project" value="TreeGrafter"/>
</dbReference>
<dbReference type="GO" id="GO:0005634">
    <property type="term" value="C:nucleus"/>
    <property type="evidence" value="ECO:0007669"/>
    <property type="project" value="UniProtKB-SubCell"/>
</dbReference>
<dbReference type="EMBL" id="JARAKH010000012">
    <property type="protein sequence ID" value="KAK8398911.1"/>
    <property type="molecule type" value="Genomic_DNA"/>
</dbReference>
<comment type="subcellular location">
    <subcellularLocation>
        <location evidence="1">Nucleus</location>
    </subcellularLocation>
</comment>
<dbReference type="FunFam" id="4.10.280.10:FF:000025">
    <property type="entry name" value="protein atonal homolog 7"/>
    <property type="match status" value="1"/>
</dbReference>
<dbReference type="InterPro" id="IPR036638">
    <property type="entry name" value="HLH_DNA-bd_sf"/>
</dbReference>
<evidence type="ECO:0000256" key="2">
    <source>
        <dbReference type="ARBA" id="ARBA00022473"/>
    </source>
</evidence>
<comment type="caution">
    <text evidence="10">The sequence shown here is derived from an EMBL/GenBank/DDBJ whole genome shotgun (WGS) entry which is preliminary data.</text>
</comment>
<reference evidence="10 11" key="1">
    <citation type="submission" date="2023-03" db="EMBL/GenBank/DDBJ databases">
        <title>High-quality genome of Scylla paramamosain provides insights in environmental adaptation.</title>
        <authorList>
            <person name="Zhang L."/>
        </authorList>
    </citation>
    <scope>NUCLEOTIDE SEQUENCE [LARGE SCALE GENOMIC DNA]</scope>
    <source>
        <strain evidence="10">LZ_2023a</strain>
        <tissue evidence="10">Muscle</tissue>
    </source>
</reference>
<evidence type="ECO:0000313" key="10">
    <source>
        <dbReference type="EMBL" id="KAK8398911.1"/>
    </source>
</evidence>
<feature type="compositionally biased region" description="Polar residues" evidence="8">
    <location>
        <begin position="70"/>
        <end position="98"/>
    </location>
</feature>
<organism evidence="10 11">
    <name type="scientific">Scylla paramamosain</name>
    <name type="common">Mud crab</name>
    <dbReference type="NCBI Taxonomy" id="85552"/>
    <lineage>
        <taxon>Eukaryota</taxon>
        <taxon>Metazoa</taxon>
        <taxon>Ecdysozoa</taxon>
        <taxon>Arthropoda</taxon>
        <taxon>Crustacea</taxon>
        <taxon>Multicrustacea</taxon>
        <taxon>Malacostraca</taxon>
        <taxon>Eumalacostraca</taxon>
        <taxon>Eucarida</taxon>
        <taxon>Decapoda</taxon>
        <taxon>Pleocyemata</taxon>
        <taxon>Brachyura</taxon>
        <taxon>Eubrachyura</taxon>
        <taxon>Portunoidea</taxon>
        <taxon>Portunidae</taxon>
        <taxon>Portuninae</taxon>
        <taxon>Scylla</taxon>
    </lineage>
</organism>
<sequence length="361" mass="40508">MALDTRMFRWPNPMSFSDLCGENFNETAENNPRLEEYLDAYSDSCDTPSPSPASEEAPPSPAHQRYPHTDASTPVYTDLSNPAQNSYTSQGYYDNRSYSTDHEAGRGQVQQMTQQEFAPFTPNDGTVTQVNYENFWPSSAATQVHAPSHPSTYQPAGNTTPDVRPQVLLHSQTIFDRKCLRIRRRQSKFVTGEVKKKRRLQANARERRRMNGLNNAFERLREVVPALGNDRKLSKFETLQMAQTYITALAELLKRDKLATSAASSASSPHHEAHHLPWGTLNALPSTTYPRDFYPPQGPPITITDVNHPAKASSTILGSSTHRGAKRSLWRLQAILDPTIPCCIPRPTLEPITHPDVHHPP</sequence>
<gene>
    <name evidence="10" type="ORF">O3P69_004186</name>
</gene>
<dbReference type="Proteomes" id="UP001487740">
    <property type="component" value="Unassembled WGS sequence"/>
</dbReference>
<evidence type="ECO:0000313" key="11">
    <source>
        <dbReference type="Proteomes" id="UP001487740"/>
    </source>
</evidence>
<keyword evidence="7" id="KW-0539">Nucleus</keyword>
<evidence type="ECO:0000256" key="7">
    <source>
        <dbReference type="ARBA" id="ARBA00023242"/>
    </source>
</evidence>
<dbReference type="PANTHER" id="PTHR19290:SF162">
    <property type="entry name" value="TRANSCRIPTION FACTOR ATOH7"/>
    <property type="match status" value="1"/>
</dbReference>
<keyword evidence="11" id="KW-1185">Reference proteome</keyword>
<evidence type="ECO:0000256" key="8">
    <source>
        <dbReference type="SAM" id="MobiDB-lite"/>
    </source>
</evidence>
<dbReference type="AlphaFoldDB" id="A0AAW0UGI2"/>
<evidence type="ECO:0000256" key="1">
    <source>
        <dbReference type="ARBA" id="ARBA00004123"/>
    </source>
</evidence>
<dbReference type="CDD" id="cd19715">
    <property type="entry name" value="bHLH_TS_amos_like"/>
    <property type="match status" value="1"/>
</dbReference>
<evidence type="ECO:0000256" key="5">
    <source>
        <dbReference type="ARBA" id="ARBA00023015"/>
    </source>
</evidence>
<dbReference type="Gene3D" id="4.10.280.10">
    <property type="entry name" value="Helix-loop-helix DNA-binding domain"/>
    <property type="match status" value="1"/>
</dbReference>
<proteinExistence type="predicted"/>
<keyword evidence="4" id="KW-0524">Neurogenesis</keyword>
<dbReference type="GO" id="GO:0061564">
    <property type="term" value="P:axon development"/>
    <property type="evidence" value="ECO:0007669"/>
    <property type="project" value="TreeGrafter"/>
</dbReference>
<feature type="domain" description="BHLH" evidence="9">
    <location>
        <begin position="197"/>
        <end position="249"/>
    </location>
</feature>
<feature type="region of interest" description="Disordered" evidence="8">
    <location>
        <begin position="41"/>
        <end position="106"/>
    </location>
</feature>
<evidence type="ECO:0000256" key="4">
    <source>
        <dbReference type="ARBA" id="ARBA00022902"/>
    </source>
</evidence>
<dbReference type="SMART" id="SM00353">
    <property type="entry name" value="HLH"/>
    <property type="match status" value="1"/>
</dbReference>
<dbReference type="GO" id="GO:0070888">
    <property type="term" value="F:E-box binding"/>
    <property type="evidence" value="ECO:0007669"/>
    <property type="project" value="TreeGrafter"/>
</dbReference>
<accession>A0AAW0UGI2</accession>
<keyword evidence="3" id="KW-0221">Differentiation</keyword>
<evidence type="ECO:0000256" key="6">
    <source>
        <dbReference type="ARBA" id="ARBA00023163"/>
    </source>
</evidence>
<name>A0AAW0UGI2_SCYPA</name>
<dbReference type="Pfam" id="PF00010">
    <property type="entry name" value="HLH"/>
    <property type="match status" value="1"/>
</dbReference>
<dbReference type="InterPro" id="IPR011598">
    <property type="entry name" value="bHLH_dom"/>
</dbReference>
<dbReference type="InterPro" id="IPR050359">
    <property type="entry name" value="bHLH_transcription_factors"/>
</dbReference>
<dbReference type="PROSITE" id="PS50888">
    <property type="entry name" value="BHLH"/>
    <property type="match status" value="1"/>
</dbReference>
<keyword evidence="5" id="KW-0805">Transcription regulation</keyword>
<evidence type="ECO:0000259" key="9">
    <source>
        <dbReference type="PROSITE" id="PS50888"/>
    </source>
</evidence>
<keyword evidence="6" id="KW-0804">Transcription</keyword>
<keyword evidence="2" id="KW-0217">Developmental protein</keyword>
<dbReference type="GO" id="GO:0046982">
    <property type="term" value="F:protein heterodimerization activity"/>
    <property type="evidence" value="ECO:0007669"/>
    <property type="project" value="UniProtKB-ARBA"/>
</dbReference>
<dbReference type="GO" id="GO:0016360">
    <property type="term" value="P:sensory organ precursor cell fate determination"/>
    <property type="evidence" value="ECO:0007669"/>
    <property type="project" value="UniProtKB-ARBA"/>
</dbReference>
<protein>
    <recommendedName>
        <fullName evidence="9">BHLH domain-containing protein</fullName>
    </recommendedName>
</protein>
<dbReference type="GO" id="GO:0000981">
    <property type="term" value="F:DNA-binding transcription factor activity, RNA polymerase II-specific"/>
    <property type="evidence" value="ECO:0007669"/>
    <property type="project" value="TreeGrafter"/>
</dbReference>
<dbReference type="PANTHER" id="PTHR19290">
    <property type="entry name" value="BASIC HELIX-LOOP-HELIX PROTEIN NEUROGENIN-RELATED"/>
    <property type="match status" value="1"/>
</dbReference>